<comment type="similarity">
    <text evidence="4">Belongs to the FBPase class 3 family.</text>
</comment>
<accession>A0ABV9K844</accession>
<comment type="pathway">
    <text evidence="4">Carbohydrate biosynthesis; gluconeogenesis.</text>
</comment>
<dbReference type="Proteomes" id="UP001596020">
    <property type="component" value="Unassembled WGS sequence"/>
</dbReference>
<dbReference type="Gene3D" id="3.60.21.10">
    <property type="match status" value="1"/>
</dbReference>
<keyword evidence="2 4" id="KW-0464">Manganese</keyword>
<dbReference type="HAMAP" id="MF_01854">
    <property type="entry name" value="FBPase_class3"/>
    <property type="match status" value="1"/>
</dbReference>
<evidence type="ECO:0000256" key="2">
    <source>
        <dbReference type="ARBA" id="ARBA00023211"/>
    </source>
</evidence>
<keyword evidence="6" id="KW-1185">Reference proteome</keyword>
<dbReference type="InterPro" id="IPR009164">
    <property type="entry name" value="FBPtase_class3"/>
</dbReference>
<proteinExistence type="inferred from homology"/>
<dbReference type="InterPro" id="IPR029052">
    <property type="entry name" value="Metallo-depent_PP-like"/>
</dbReference>
<dbReference type="SUPFAM" id="SSF56300">
    <property type="entry name" value="Metallo-dependent phosphatases"/>
    <property type="match status" value="1"/>
</dbReference>
<evidence type="ECO:0000313" key="6">
    <source>
        <dbReference type="Proteomes" id="UP001596020"/>
    </source>
</evidence>
<name>A0ABV9K844_9PORP</name>
<comment type="cofactor">
    <cofactor evidence="4">
        <name>Mn(2+)</name>
        <dbReference type="ChEBI" id="CHEBI:29035"/>
    </cofactor>
</comment>
<evidence type="ECO:0000256" key="3">
    <source>
        <dbReference type="ARBA" id="ARBA00023277"/>
    </source>
</evidence>
<organism evidence="5 6">
    <name type="scientific">Falsiporphyromonas endometrii</name>
    <dbReference type="NCBI Taxonomy" id="1387297"/>
    <lineage>
        <taxon>Bacteria</taxon>
        <taxon>Pseudomonadati</taxon>
        <taxon>Bacteroidota</taxon>
        <taxon>Bacteroidia</taxon>
        <taxon>Bacteroidales</taxon>
        <taxon>Porphyromonadaceae</taxon>
        <taxon>Falsiporphyromonas</taxon>
    </lineage>
</organism>
<dbReference type="EMBL" id="JBHSGO010000195">
    <property type="protein sequence ID" value="MFC4666370.1"/>
    <property type="molecule type" value="Genomic_DNA"/>
</dbReference>
<protein>
    <recommendedName>
        <fullName evidence="4">Fructose-1,6-bisphosphatase class 3</fullName>
        <shortName evidence="4">FBPase class 3</shortName>
        <ecNumber evidence="4">3.1.3.11</ecNumber>
    </recommendedName>
    <alternativeName>
        <fullName evidence="4">D-fructose-1,6-bisphosphate 1-phosphohydrolase class 3</fullName>
    </alternativeName>
</protein>
<reference evidence="6" key="1">
    <citation type="journal article" date="2019" name="Int. J. Syst. Evol. Microbiol.">
        <title>The Global Catalogue of Microorganisms (GCM) 10K type strain sequencing project: providing services to taxonomists for standard genome sequencing and annotation.</title>
        <authorList>
            <consortium name="The Broad Institute Genomics Platform"/>
            <consortium name="The Broad Institute Genome Sequencing Center for Infectious Disease"/>
            <person name="Wu L."/>
            <person name="Ma J."/>
        </authorList>
    </citation>
    <scope>NUCLEOTIDE SEQUENCE [LARGE SCALE GENOMIC DNA]</scope>
    <source>
        <strain evidence="6">CGMCC 4.7357</strain>
    </source>
</reference>
<keyword evidence="3 4" id="KW-0119">Carbohydrate metabolism</keyword>
<dbReference type="Pfam" id="PF06874">
    <property type="entry name" value="FBPase_2"/>
    <property type="match status" value="1"/>
</dbReference>
<sequence>MKKNNAELKFLRQLSTNFPTAAEAATEIINLEAILSLPKGTEHFLADVHGEYEAFNHVLKNASGSIARKVEELFGRQIRQEEKRELCTLIYYPQEKLNQLNENEPLCDDWYMVTLNQLVKVCRKVAEKYTRSKFRKTLPPQYSYIIQELVHEEGINQQKSAYISSIFNTIIQTGKAEDFIIAICETIQKLVIDHLHIVGDIYDRGPGPQHIMDTLLNYHNFDIQWGNHDMLWMGAAVGNAACMANCVRIALRYANLDTLENAYGINLLPLARFAMETYANDPCTVFMPKLSGADELYDDKSVYLISQMHKAMSIMQFKLEHQLIVAHPEYKMNDRDLLHRWDKESATITLPSGEVHPMLDNNLPTVDPKDPYTLTEGEELVVQRLLRSFSGSERLKKHIACFYKKGSMYLSYNMNLLYHASVPLNEDKTLKEVQIEGKYYKGKDLYDKVDELVRRAYQAKRGTEKQKSACDFMWYLWCGPDSPLFDKSAMTTFERYFIEDKATHHEQKGWYYIYRQEQEVCEMILKEFGLEGPDTHIINGHVPVKAKKGEKPLLGGGKLLLIDGGFSRAYQSSTGIAGYTLIFNSRGLQLVQHQPFTNKKDAVENMKDIKSVTVVKEHSSHRILVRDTDKGTELSTQAEDLKKLLEAYKYGYIQEKTN</sequence>
<dbReference type="EC" id="3.1.3.11" evidence="4"/>
<evidence type="ECO:0000256" key="4">
    <source>
        <dbReference type="HAMAP-Rule" id="MF_01854"/>
    </source>
</evidence>
<comment type="caution">
    <text evidence="5">The sequence shown here is derived from an EMBL/GenBank/DDBJ whole genome shotgun (WGS) entry which is preliminary data.</text>
</comment>
<evidence type="ECO:0000313" key="5">
    <source>
        <dbReference type="EMBL" id="MFC4666370.1"/>
    </source>
</evidence>
<dbReference type="RefSeq" id="WP_380079374.1">
    <property type="nucleotide sequence ID" value="NZ_JBHSGO010000195.1"/>
</dbReference>
<evidence type="ECO:0000256" key="1">
    <source>
        <dbReference type="ARBA" id="ARBA00022801"/>
    </source>
</evidence>
<gene>
    <name evidence="4" type="primary">fbp</name>
    <name evidence="5" type="ORF">ACFO3G_07150</name>
</gene>
<keyword evidence="1 4" id="KW-0378">Hydrolase</keyword>
<dbReference type="PIRSF" id="PIRSF000906">
    <property type="entry name" value="FBPtase_Bacill"/>
    <property type="match status" value="1"/>
</dbReference>
<comment type="catalytic activity">
    <reaction evidence="4">
        <text>beta-D-fructose 1,6-bisphosphate + H2O = beta-D-fructose 6-phosphate + phosphate</text>
        <dbReference type="Rhea" id="RHEA:11064"/>
        <dbReference type="ChEBI" id="CHEBI:15377"/>
        <dbReference type="ChEBI" id="CHEBI:32966"/>
        <dbReference type="ChEBI" id="CHEBI:43474"/>
        <dbReference type="ChEBI" id="CHEBI:57634"/>
        <dbReference type="EC" id="3.1.3.11"/>
    </reaction>
</comment>